<evidence type="ECO:0000313" key="6">
    <source>
        <dbReference type="Proteomes" id="UP000039865"/>
    </source>
</evidence>
<dbReference type="Gene3D" id="3.50.50.60">
    <property type="entry name" value="FAD/NAD(P)-binding domain"/>
    <property type="match status" value="2"/>
</dbReference>
<reference evidence="5 6" key="1">
    <citation type="submission" date="2014-06" db="EMBL/GenBank/DDBJ databases">
        <authorList>
            <person name="Swart Estienne"/>
        </authorList>
    </citation>
    <scope>NUCLEOTIDE SEQUENCE [LARGE SCALE GENOMIC DNA]</scope>
    <source>
        <strain evidence="5 6">130c</strain>
    </source>
</reference>
<dbReference type="Pfam" id="PF01266">
    <property type="entry name" value="DAO"/>
    <property type="match status" value="1"/>
</dbReference>
<dbReference type="AlphaFoldDB" id="A0A078AD10"/>
<dbReference type="InParanoid" id="A0A078AD10"/>
<evidence type="ECO:0000256" key="2">
    <source>
        <dbReference type="ARBA" id="ARBA00039785"/>
    </source>
</evidence>
<dbReference type="Gene3D" id="3.30.9.10">
    <property type="entry name" value="D-Amino Acid Oxidase, subunit A, domain 2"/>
    <property type="match status" value="1"/>
</dbReference>
<dbReference type="GO" id="GO:0005737">
    <property type="term" value="C:cytoplasm"/>
    <property type="evidence" value="ECO:0007669"/>
    <property type="project" value="TreeGrafter"/>
</dbReference>
<organism evidence="5 6">
    <name type="scientific">Stylonychia lemnae</name>
    <name type="common">Ciliate</name>
    <dbReference type="NCBI Taxonomy" id="5949"/>
    <lineage>
        <taxon>Eukaryota</taxon>
        <taxon>Sar</taxon>
        <taxon>Alveolata</taxon>
        <taxon>Ciliophora</taxon>
        <taxon>Intramacronucleata</taxon>
        <taxon>Spirotrichea</taxon>
        <taxon>Stichotrichia</taxon>
        <taxon>Sporadotrichida</taxon>
        <taxon>Oxytrichidae</taxon>
        <taxon>Stylonychinae</taxon>
        <taxon>Stylonychia</taxon>
    </lineage>
</organism>
<feature type="domain" description="FAD dependent oxidoreductase" evidence="4">
    <location>
        <begin position="41"/>
        <end position="454"/>
    </location>
</feature>
<dbReference type="GO" id="GO:0016491">
    <property type="term" value="F:oxidoreductase activity"/>
    <property type="evidence" value="ECO:0007669"/>
    <property type="project" value="UniProtKB-KW"/>
</dbReference>
<dbReference type="EMBL" id="CCKQ01007984">
    <property type="protein sequence ID" value="CDW79422.1"/>
    <property type="molecule type" value="Genomic_DNA"/>
</dbReference>
<protein>
    <recommendedName>
        <fullName evidence="2">FAD-dependent oxidoreductase domain-containing protein 1</fullName>
    </recommendedName>
</protein>
<dbReference type="PANTHER" id="PTHR13847:SF287">
    <property type="entry name" value="FAD-DEPENDENT OXIDOREDUCTASE DOMAIN-CONTAINING PROTEIN 1"/>
    <property type="match status" value="1"/>
</dbReference>
<keyword evidence="6" id="KW-1185">Reference proteome</keyword>
<dbReference type="OrthoDB" id="288786at2759"/>
<dbReference type="Proteomes" id="UP000039865">
    <property type="component" value="Unassembled WGS sequence"/>
</dbReference>
<dbReference type="PANTHER" id="PTHR13847">
    <property type="entry name" value="SARCOSINE DEHYDROGENASE-RELATED"/>
    <property type="match status" value="1"/>
</dbReference>
<comment type="function">
    <text evidence="3">Required for the assembly of the mitochondrial membrane respiratory chain NADH dehydrogenase (Complex I). Involved in mid-late stages of complex I assembly.</text>
</comment>
<evidence type="ECO:0000256" key="3">
    <source>
        <dbReference type="ARBA" id="ARBA00046185"/>
    </source>
</evidence>
<dbReference type="InterPro" id="IPR036188">
    <property type="entry name" value="FAD/NAD-bd_sf"/>
</dbReference>
<proteinExistence type="predicted"/>
<dbReference type="InterPro" id="IPR006076">
    <property type="entry name" value="FAD-dep_OxRdtase"/>
</dbReference>
<evidence type="ECO:0000256" key="1">
    <source>
        <dbReference type="ARBA" id="ARBA00023002"/>
    </source>
</evidence>
<keyword evidence="1" id="KW-0560">Oxidoreductase</keyword>
<accession>A0A078AD10</accession>
<gene>
    <name evidence="5" type="primary">Contig14869.g15836</name>
    <name evidence="5" type="ORF">STYLEM_8410</name>
</gene>
<dbReference type="OMA" id="EWAGMRP"/>
<evidence type="ECO:0000259" key="4">
    <source>
        <dbReference type="Pfam" id="PF01266"/>
    </source>
</evidence>
<evidence type="ECO:0000313" key="5">
    <source>
        <dbReference type="EMBL" id="CDW79422.1"/>
    </source>
</evidence>
<sequence>MRKLLKLGMVYCAGSGTWSFYNNFLCRTPPNPMIHEQKHKKIVVVGAGIVGLSTAYYLSQHPENEVILIDKSERCAQECSTQNGCLVMRYNSVPWTYKPLMGVLRGIWRSDTSQAIYLTKAMQEPGMVKFFWYWLWQNRDVLSTNMMKLNDLQEILLDKLLVDANIDPKSINYEKDSVFYHLGKLQGIDLPKAFEKLAKALPPVPDGAIQDVIFGNQEMSERVFNKFPKFEGLKKYHYAVINPYYTLNTQIFCQKLDSFLKENRPNVKVLYQHELEYFIFDDAEKHLVRGVKVRGKKEVINCDAVVLCAGSFIARLLRENFRLICPVIPVKGYTMDIPTDLPNQKTHLGFRDIAFVATYLEPGYLRIAAFGDLSGQDKSFDPRRVRFLKNTLIERLDKKEVHQYKNLNTCLRPVPPDDAPLIGGLRFYPNVFLNAGHAGRGTTIGLATSKLLSEEIMQGKATSLPDTKPFSPSRFFL</sequence>
<dbReference type="SUPFAM" id="SSF51905">
    <property type="entry name" value="FAD/NAD(P)-binding domain"/>
    <property type="match status" value="1"/>
</dbReference>
<name>A0A078AD10_STYLE</name>